<dbReference type="GO" id="GO:0005886">
    <property type="term" value="C:plasma membrane"/>
    <property type="evidence" value="ECO:0007669"/>
    <property type="project" value="UniProtKB-ARBA"/>
</dbReference>
<evidence type="ECO:0000256" key="2">
    <source>
        <dbReference type="ARBA" id="ARBA00008564"/>
    </source>
</evidence>
<keyword evidence="4 8" id="KW-0812">Transmembrane</keyword>
<dbReference type="PANTHER" id="PTHR34857">
    <property type="entry name" value="SLL0384 PROTEIN"/>
    <property type="match status" value="1"/>
</dbReference>
<feature type="transmembrane region" description="Helical" evidence="8">
    <location>
        <begin position="96"/>
        <end position="119"/>
    </location>
</feature>
<evidence type="ECO:0000256" key="6">
    <source>
        <dbReference type="ARBA" id="ARBA00023136"/>
    </source>
</evidence>
<dbReference type="InterPro" id="IPR051611">
    <property type="entry name" value="ECF_transporter_component"/>
</dbReference>
<feature type="transmembrane region" description="Helical" evidence="8">
    <location>
        <begin position="126"/>
        <end position="148"/>
    </location>
</feature>
<evidence type="ECO:0000313" key="9">
    <source>
        <dbReference type="EMBL" id="GEO80861.1"/>
    </source>
</evidence>
<comment type="caution">
    <text evidence="9">The sequence shown here is derived from an EMBL/GenBank/DDBJ whole genome shotgun (WGS) entry which is preliminary data.</text>
</comment>
<dbReference type="RefSeq" id="WP_147162908.1">
    <property type="nucleotide sequence ID" value="NZ_BJZO01000019.1"/>
</dbReference>
<accession>A0A512H603</accession>
<evidence type="ECO:0000256" key="7">
    <source>
        <dbReference type="SAM" id="MobiDB-lite"/>
    </source>
</evidence>
<dbReference type="PANTHER" id="PTHR34857:SF2">
    <property type="entry name" value="SLL0384 PROTEIN"/>
    <property type="match status" value="1"/>
</dbReference>
<feature type="transmembrane region" description="Helical" evidence="8">
    <location>
        <begin position="12"/>
        <end position="33"/>
    </location>
</feature>
<keyword evidence="6 8" id="KW-0472">Membrane</keyword>
<proteinExistence type="inferred from homology"/>
<dbReference type="Pfam" id="PF02361">
    <property type="entry name" value="CbiQ"/>
    <property type="match status" value="1"/>
</dbReference>
<keyword evidence="5 8" id="KW-1133">Transmembrane helix</keyword>
<feature type="transmembrane region" description="Helical" evidence="8">
    <location>
        <begin position="66"/>
        <end position="84"/>
    </location>
</feature>
<evidence type="ECO:0000256" key="3">
    <source>
        <dbReference type="ARBA" id="ARBA00022475"/>
    </source>
</evidence>
<protein>
    <submittedName>
        <fullName evidence="9">Cobalt ABC transporter</fullName>
    </submittedName>
</protein>
<comment type="subcellular location">
    <subcellularLocation>
        <location evidence="1">Membrane</location>
        <topology evidence="1">Multi-pass membrane protein</topology>
    </subcellularLocation>
</comment>
<evidence type="ECO:0000256" key="5">
    <source>
        <dbReference type="ARBA" id="ARBA00022989"/>
    </source>
</evidence>
<feature type="region of interest" description="Disordered" evidence="7">
    <location>
        <begin position="197"/>
        <end position="219"/>
    </location>
</feature>
<sequence>MIGSLHVPGHSLLHRLPAGVKLLGLSALGLALVFTPDPWILLGALGVVFLAYPLSGLGWRAPVRQGLGLLPLIALIAGTQAWLVGWQDAVMVSARLAALLLSATLVSLTTPLAATLAVLERLLAPLAWLGLAPRAVAFALGLTIRFVPVLGGLLRETREAAAARGRDRVAWALLVPLILRALRLADQVSEAVEARGLETHAERAHRPQSHLDDGTGQTA</sequence>
<keyword evidence="3" id="KW-1003">Cell membrane</keyword>
<evidence type="ECO:0000313" key="10">
    <source>
        <dbReference type="Proteomes" id="UP000321567"/>
    </source>
</evidence>
<comment type="similarity">
    <text evidence="2">Belongs to the CbiQ family.</text>
</comment>
<feature type="transmembrane region" description="Helical" evidence="8">
    <location>
        <begin position="39"/>
        <end position="59"/>
    </location>
</feature>
<evidence type="ECO:0000256" key="1">
    <source>
        <dbReference type="ARBA" id="ARBA00004141"/>
    </source>
</evidence>
<organism evidence="9 10">
    <name type="scientific">Pararhodospirillum oryzae</name>
    <dbReference type="NCBI Taxonomy" id="478448"/>
    <lineage>
        <taxon>Bacteria</taxon>
        <taxon>Pseudomonadati</taxon>
        <taxon>Pseudomonadota</taxon>
        <taxon>Alphaproteobacteria</taxon>
        <taxon>Rhodospirillales</taxon>
        <taxon>Rhodospirillaceae</taxon>
        <taxon>Pararhodospirillum</taxon>
    </lineage>
</organism>
<name>A0A512H603_9PROT</name>
<feature type="compositionally biased region" description="Basic and acidic residues" evidence="7">
    <location>
        <begin position="197"/>
        <end position="213"/>
    </location>
</feature>
<reference evidence="9 10" key="1">
    <citation type="submission" date="2019-07" db="EMBL/GenBank/DDBJ databases">
        <title>Whole genome shotgun sequence of Rhodospirillum oryzae NBRC 107573.</title>
        <authorList>
            <person name="Hosoyama A."/>
            <person name="Uohara A."/>
            <person name="Ohji S."/>
            <person name="Ichikawa N."/>
        </authorList>
    </citation>
    <scope>NUCLEOTIDE SEQUENCE [LARGE SCALE GENOMIC DNA]</scope>
    <source>
        <strain evidence="9 10">NBRC 107573</strain>
    </source>
</reference>
<dbReference type="AlphaFoldDB" id="A0A512H603"/>
<dbReference type="EMBL" id="BJZO01000019">
    <property type="protein sequence ID" value="GEO80861.1"/>
    <property type="molecule type" value="Genomic_DNA"/>
</dbReference>
<dbReference type="InterPro" id="IPR003339">
    <property type="entry name" value="ABC/ECF_trnsptr_transmembrane"/>
</dbReference>
<dbReference type="OrthoDB" id="5868344at2"/>
<evidence type="ECO:0000256" key="8">
    <source>
        <dbReference type="SAM" id="Phobius"/>
    </source>
</evidence>
<evidence type="ECO:0000256" key="4">
    <source>
        <dbReference type="ARBA" id="ARBA00022692"/>
    </source>
</evidence>
<dbReference type="CDD" id="cd16914">
    <property type="entry name" value="EcfT"/>
    <property type="match status" value="1"/>
</dbReference>
<dbReference type="Proteomes" id="UP000321567">
    <property type="component" value="Unassembled WGS sequence"/>
</dbReference>
<gene>
    <name evidence="9" type="ORF">ROR02_09920</name>
</gene>
<keyword evidence="10" id="KW-1185">Reference proteome</keyword>